<protein>
    <submittedName>
        <fullName evidence="5">Molybdopterin-guanine dinucleotide biosynthesis protein B</fullName>
    </submittedName>
</protein>
<dbReference type="InterPro" id="IPR029044">
    <property type="entry name" value="Nucleotide-diphossugar_trans"/>
</dbReference>
<dbReference type="EMBL" id="ACUX02000006">
    <property type="protein sequence ID" value="EEZ61643.1"/>
    <property type="molecule type" value="Genomic_DNA"/>
</dbReference>
<organism evidence="5 6">
    <name type="scientific">Slackia exigua (strain ATCC 700122 / DSM 15923 / CIP 105133 / JCM 11022 / KCTC 5966 / S-7)</name>
    <dbReference type="NCBI Taxonomy" id="649764"/>
    <lineage>
        <taxon>Bacteria</taxon>
        <taxon>Bacillati</taxon>
        <taxon>Actinomycetota</taxon>
        <taxon>Coriobacteriia</taxon>
        <taxon>Eggerthellales</taxon>
        <taxon>Eggerthellaceae</taxon>
        <taxon>Slackia</taxon>
    </lineage>
</organism>
<sequence length="406" mass="43940">MRAAFGISKGGFMRELHRPSPAVSFVGRHNSGKTTLLEKVIAELVSRGLNIGTIKHHGHPDFDIDIPGKDSFRHRAAGSVDSVIVSSGKIARVTSLDRDLECSEIVRCMPDHDLIIVEGYRKSGLDVIELFRAASDRDVAAAREFCIDATIGGVAPQAVVTDMPDVSAVSAAHGIPSFGFEDIDAIATYLENVYARPKLTVVVQAGGESRRMGQSKALVGFLGEPMITRILHRIAPAADEIVVTTNEPDRLAFLHDIDFGRPLRLASDVYKERGALRGFCTAIAAARTPLVALVACDMVYASPSLIIAEAATLHAERKDAVVPVTRFGLEPFHAVYRKDACLDATREIVEHGSVRMVDVFDRLDARFYSREETRAAAPDGGCFINVNTPDELAHIESSILGDGDRG</sequence>
<comment type="caution">
    <text evidence="5">The sequence shown here is derived from an EMBL/GenBank/DDBJ whole genome shotgun (WGS) entry which is preliminary data.</text>
</comment>
<dbReference type="NCBIfam" id="TIGR00176">
    <property type="entry name" value="mobB"/>
    <property type="match status" value="1"/>
</dbReference>
<dbReference type="Pfam" id="PF03205">
    <property type="entry name" value="MobB"/>
    <property type="match status" value="1"/>
</dbReference>
<evidence type="ECO:0000313" key="5">
    <source>
        <dbReference type="EMBL" id="EEZ61643.1"/>
    </source>
</evidence>
<dbReference type="AlphaFoldDB" id="D0WGN0"/>
<accession>D0WGN0</accession>
<dbReference type="STRING" id="649764.HMPREF0762_00984"/>
<dbReference type="SUPFAM" id="SSF52540">
    <property type="entry name" value="P-loop containing nucleoside triphosphate hydrolases"/>
    <property type="match status" value="1"/>
</dbReference>
<keyword evidence="6" id="KW-1185">Reference proteome</keyword>
<dbReference type="Gene3D" id="3.40.50.300">
    <property type="entry name" value="P-loop containing nucleotide triphosphate hydrolases"/>
    <property type="match status" value="1"/>
</dbReference>
<dbReference type="PANTHER" id="PTHR40072:SF1">
    <property type="entry name" value="MOLYBDOPTERIN-GUANINE DINUCLEOTIDE BIOSYNTHESIS ADAPTER PROTEIN"/>
    <property type="match status" value="1"/>
</dbReference>
<dbReference type="InterPro" id="IPR025877">
    <property type="entry name" value="MobA-like_NTP_Trfase"/>
</dbReference>
<dbReference type="PANTHER" id="PTHR40072">
    <property type="entry name" value="MOLYBDOPTERIN-GUANINE DINUCLEOTIDE BIOSYNTHESIS ADAPTER PROTEIN-RELATED"/>
    <property type="match status" value="1"/>
</dbReference>
<dbReference type="Pfam" id="PF12804">
    <property type="entry name" value="NTP_transf_3"/>
    <property type="match status" value="1"/>
</dbReference>
<name>D0WGN0_SLAES</name>
<reference evidence="5" key="1">
    <citation type="submission" date="2009-10" db="EMBL/GenBank/DDBJ databases">
        <authorList>
            <person name="Weinstock G."/>
            <person name="Sodergren E."/>
            <person name="Clifton S."/>
            <person name="Fulton L."/>
            <person name="Fulton B."/>
            <person name="Courtney L."/>
            <person name="Fronick C."/>
            <person name="Harrison M."/>
            <person name="Strong C."/>
            <person name="Farmer C."/>
            <person name="Delahaunty K."/>
            <person name="Markovic C."/>
            <person name="Hall O."/>
            <person name="Minx P."/>
            <person name="Tomlinson C."/>
            <person name="Mitreva M."/>
            <person name="Nelson J."/>
            <person name="Hou S."/>
            <person name="Wollam A."/>
            <person name="Pepin K.H."/>
            <person name="Johnson M."/>
            <person name="Bhonagiri V."/>
            <person name="Nash W.E."/>
            <person name="Warren W."/>
            <person name="Chinwalla A."/>
            <person name="Mardis E.R."/>
            <person name="Wilson R.K."/>
        </authorList>
    </citation>
    <scope>NUCLEOTIDE SEQUENCE [LARGE SCALE GENOMIC DNA]</scope>
    <source>
        <strain evidence="5">ATCC 700122</strain>
    </source>
</reference>
<keyword evidence="2" id="KW-0501">Molybdenum cofactor biosynthesis</keyword>
<gene>
    <name evidence="5" type="primary">mobB</name>
    <name evidence="5" type="ORF">HMPREF0762_00984</name>
</gene>
<dbReference type="InterPro" id="IPR013482">
    <property type="entry name" value="Molybde_CF_guanTrfase"/>
</dbReference>
<dbReference type="GO" id="GO:0005525">
    <property type="term" value="F:GTP binding"/>
    <property type="evidence" value="ECO:0007669"/>
    <property type="project" value="UniProtKB-KW"/>
</dbReference>
<keyword evidence="1" id="KW-0547">Nucleotide-binding</keyword>
<dbReference type="Gene3D" id="3.90.550.10">
    <property type="entry name" value="Spore Coat Polysaccharide Biosynthesis Protein SpsA, Chain A"/>
    <property type="match status" value="1"/>
</dbReference>
<proteinExistence type="predicted"/>
<dbReference type="eggNOG" id="COG0746">
    <property type="taxonomic scope" value="Bacteria"/>
</dbReference>
<dbReference type="GO" id="GO:0006777">
    <property type="term" value="P:Mo-molybdopterin cofactor biosynthetic process"/>
    <property type="evidence" value="ECO:0007669"/>
    <property type="project" value="UniProtKB-KW"/>
</dbReference>
<dbReference type="InterPro" id="IPR004435">
    <property type="entry name" value="MobB_dom"/>
</dbReference>
<evidence type="ECO:0000259" key="3">
    <source>
        <dbReference type="Pfam" id="PF03205"/>
    </source>
</evidence>
<feature type="domain" description="MobA-like NTP transferase" evidence="4">
    <location>
        <begin position="201"/>
        <end position="355"/>
    </location>
</feature>
<dbReference type="HOGENOM" id="CLU_677747_0_0_11"/>
<dbReference type="InterPro" id="IPR052539">
    <property type="entry name" value="MGD_biosynthesis_adapter"/>
</dbReference>
<dbReference type="SUPFAM" id="SSF53448">
    <property type="entry name" value="Nucleotide-diphospho-sugar transferases"/>
    <property type="match status" value="1"/>
</dbReference>
<dbReference type="OrthoDB" id="9788394at2"/>
<keyword evidence="1" id="KW-0342">GTP-binding</keyword>
<dbReference type="CDD" id="cd02503">
    <property type="entry name" value="MobA"/>
    <property type="match status" value="1"/>
</dbReference>
<evidence type="ECO:0000256" key="2">
    <source>
        <dbReference type="ARBA" id="ARBA00023150"/>
    </source>
</evidence>
<evidence type="ECO:0000256" key="1">
    <source>
        <dbReference type="ARBA" id="ARBA00023134"/>
    </source>
</evidence>
<dbReference type="eggNOG" id="COG1763">
    <property type="taxonomic scope" value="Bacteria"/>
</dbReference>
<feature type="domain" description="Molybdopterin-guanine dinucleotide biosynthesis protein B (MobB)" evidence="3">
    <location>
        <begin position="23"/>
        <end position="140"/>
    </location>
</feature>
<dbReference type="CDD" id="cd03116">
    <property type="entry name" value="MobB"/>
    <property type="match status" value="1"/>
</dbReference>
<dbReference type="Proteomes" id="UP000006001">
    <property type="component" value="Unassembled WGS sequence"/>
</dbReference>
<dbReference type="GO" id="GO:0016779">
    <property type="term" value="F:nucleotidyltransferase activity"/>
    <property type="evidence" value="ECO:0007669"/>
    <property type="project" value="UniProtKB-ARBA"/>
</dbReference>
<evidence type="ECO:0000313" key="6">
    <source>
        <dbReference type="Proteomes" id="UP000006001"/>
    </source>
</evidence>
<evidence type="ECO:0000259" key="4">
    <source>
        <dbReference type="Pfam" id="PF12804"/>
    </source>
</evidence>
<dbReference type="InterPro" id="IPR027417">
    <property type="entry name" value="P-loop_NTPase"/>
</dbReference>